<comment type="caution">
    <text evidence="1">The sequence shown here is derived from an EMBL/GenBank/DDBJ whole genome shotgun (WGS) entry which is preliminary data.</text>
</comment>
<evidence type="ECO:0000313" key="2">
    <source>
        <dbReference type="Proteomes" id="UP001165960"/>
    </source>
</evidence>
<name>A0ACC2TZ09_9FUNG</name>
<gene>
    <name evidence="1" type="ORF">DSO57_1032520</name>
</gene>
<evidence type="ECO:0000313" key="1">
    <source>
        <dbReference type="EMBL" id="KAJ9079725.1"/>
    </source>
</evidence>
<accession>A0ACC2TZ09</accession>
<protein>
    <submittedName>
        <fullName evidence="1">Uncharacterized protein</fullName>
    </submittedName>
</protein>
<reference evidence="1" key="1">
    <citation type="submission" date="2022-04" db="EMBL/GenBank/DDBJ databases">
        <title>Genome of the entomopathogenic fungus Entomophthora muscae.</title>
        <authorList>
            <person name="Elya C."/>
            <person name="Lovett B.R."/>
            <person name="Lee E."/>
            <person name="Macias A.M."/>
            <person name="Hajek A.E."/>
            <person name="De Bivort B.L."/>
            <person name="Kasson M.T."/>
            <person name="De Fine Licht H.H."/>
            <person name="Stajich J.E."/>
        </authorList>
    </citation>
    <scope>NUCLEOTIDE SEQUENCE</scope>
    <source>
        <strain evidence="1">Berkeley</strain>
    </source>
</reference>
<proteinExistence type="predicted"/>
<organism evidence="1 2">
    <name type="scientific">Entomophthora muscae</name>
    <dbReference type="NCBI Taxonomy" id="34485"/>
    <lineage>
        <taxon>Eukaryota</taxon>
        <taxon>Fungi</taxon>
        <taxon>Fungi incertae sedis</taxon>
        <taxon>Zoopagomycota</taxon>
        <taxon>Entomophthoromycotina</taxon>
        <taxon>Entomophthoromycetes</taxon>
        <taxon>Entomophthorales</taxon>
        <taxon>Entomophthoraceae</taxon>
        <taxon>Entomophthora</taxon>
    </lineage>
</organism>
<sequence length="75" mass="8492">MNLFTFFAVLTAYLGFGGHHFNSNQYGLMLGNTNNMYYEEQSQLASSYTLPWPLLESSNPTTSIAFYTAKYIESS</sequence>
<dbReference type="EMBL" id="QTSX02001665">
    <property type="protein sequence ID" value="KAJ9079725.1"/>
    <property type="molecule type" value="Genomic_DNA"/>
</dbReference>
<dbReference type="Proteomes" id="UP001165960">
    <property type="component" value="Unassembled WGS sequence"/>
</dbReference>
<keyword evidence="2" id="KW-1185">Reference proteome</keyword>